<protein>
    <submittedName>
        <fullName evidence="1">Uncharacterized protein</fullName>
    </submittedName>
</protein>
<organism evidence="1 2">
    <name type="scientific">Hankyongella ginsenosidimutans</name>
    <dbReference type="NCBI Taxonomy" id="1763828"/>
    <lineage>
        <taxon>Bacteria</taxon>
        <taxon>Pseudomonadati</taxon>
        <taxon>Pseudomonadota</taxon>
        <taxon>Alphaproteobacteria</taxon>
        <taxon>Sphingomonadales</taxon>
        <taxon>Sphingomonadaceae</taxon>
        <taxon>Hankyongella</taxon>
    </lineage>
</organism>
<keyword evidence="2" id="KW-1185">Reference proteome</keyword>
<sequence length="96" mass="9637">MHGRTVVIALLALVIGFAAGFALRPSLAPPSQGAAIGTGAVAAPRATQYFAAHLDEAHKVVAACAAGAVRGDECANAGDAVTTADAKARTRKFLDH</sequence>
<name>A0A4D7CBM1_9SPHN</name>
<accession>A0A4D7CBM1</accession>
<evidence type="ECO:0000313" key="1">
    <source>
        <dbReference type="EMBL" id="QCI78802.1"/>
    </source>
</evidence>
<dbReference type="EMBL" id="CP039704">
    <property type="protein sequence ID" value="QCI78802.1"/>
    <property type="molecule type" value="Genomic_DNA"/>
</dbReference>
<dbReference type="Proteomes" id="UP000298714">
    <property type="component" value="Chromosome"/>
</dbReference>
<reference evidence="2" key="1">
    <citation type="submission" date="2019-04" db="EMBL/GenBank/DDBJ databases">
        <title>Complete genome sequence of Sphingomonas sp. W1-2-3.</title>
        <authorList>
            <person name="Im W.T."/>
        </authorList>
    </citation>
    <scope>NUCLEOTIDE SEQUENCE [LARGE SCALE GENOMIC DNA]</scope>
    <source>
        <strain evidence="2">W1-2-3</strain>
    </source>
</reference>
<dbReference type="AlphaFoldDB" id="A0A4D7CBM1"/>
<dbReference type="RefSeq" id="WP_222873570.1">
    <property type="nucleotide sequence ID" value="NZ_CP039704.1"/>
</dbReference>
<gene>
    <name evidence="1" type="ORF">E6W36_01790</name>
</gene>
<proteinExistence type="predicted"/>
<evidence type="ECO:0000313" key="2">
    <source>
        <dbReference type="Proteomes" id="UP000298714"/>
    </source>
</evidence>
<dbReference type="KEGG" id="hgn:E6W36_01790"/>